<comment type="caution">
    <text evidence="3">The sequence shown here is derived from an EMBL/GenBank/DDBJ whole genome shotgun (WGS) entry which is preliminary data.</text>
</comment>
<evidence type="ECO:0000313" key="3">
    <source>
        <dbReference type="EMBL" id="MCT8328636.1"/>
    </source>
</evidence>
<dbReference type="Pfam" id="PF01266">
    <property type="entry name" value="DAO"/>
    <property type="match status" value="1"/>
</dbReference>
<dbReference type="RefSeq" id="WP_261494061.1">
    <property type="nucleotide sequence ID" value="NZ_JAOCQF010000001.1"/>
</dbReference>
<evidence type="ECO:0000256" key="1">
    <source>
        <dbReference type="ARBA" id="ARBA00023002"/>
    </source>
</evidence>
<keyword evidence="1" id="KW-0560">Oxidoreductase</keyword>
<dbReference type="PANTHER" id="PTHR13847">
    <property type="entry name" value="SARCOSINE DEHYDROGENASE-RELATED"/>
    <property type="match status" value="1"/>
</dbReference>
<dbReference type="InterPro" id="IPR006076">
    <property type="entry name" value="FAD-dep_OxRdtase"/>
</dbReference>
<protein>
    <submittedName>
        <fullName evidence="3">FAD-binding oxidoreductase</fullName>
    </submittedName>
</protein>
<dbReference type="Gene3D" id="3.50.50.60">
    <property type="entry name" value="FAD/NAD(P)-binding domain"/>
    <property type="match status" value="1"/>
</dbReference>
<feature type="domain" description="FAD dependent oxidoreductase" evidence="2">
    <location>
        <begin position="40"/>
        <end position="399"/>
    </location>
</feature>
<proteinExistence type="predicted"/>
<dbReference type="Proteomes" id="UP001205601">
    <property type="component" value="Unassembled WGS sequence"/>
</dbReference>
<dbReference type="SUPFAM" id="SSF51905">
    <property type="entry name" value="FAD/NAD(P)-binding domain"/>
    <property type="match status" value="1"/>
</dbReference>
<gene>
    <name evidence="3" type="ORF">N5I32_03805</name>
</gene>
<reference evidence="4" key="1">
    <citation type="submission" date="2023-07" db="EMBL/GenBank/DDBJ databases">
        <title>Defluviimonas sediminis sp. nov., isolated from mangrove sediment.</title>
        <authorList>
            <person name="Liu L."/>
            <person name="Li J."/>
            <person name="Huang Y."/>
            <person name="Pan J."/>
            <person name="Li M."/>
        </authorList>
    </citation>
    <scope>NUCLEOTIDE SEQUENCE [LARGE SCALE GENOMIC DNA]</scope>
    <source>
        <strain evidence="4">FT324</strain>
    </source>
</reference>
<organism evidence="3 4">
    <name type="scientific">Albidovulum sediminis</name>
    <dbReference type="NCBI Taxonomy" id="3066345"/>
    <lineage>
        <taxon>Bacteria</taxon>
        <taxon>Pseudomonadati</taxon>
        <taxon>Pseudomonadota</taxon>
        <taxon>Alphaproteobacteria</taxon>
        <taxon>Rhodobacterales</taxon>
        <taxon>Paracoccaceae</taxon>
        <taxon>Albidovulum</taxon>
    </lineage>
</organism>
<dbReference type="EMBL" id="JAOCQF010000001">
    <property type="protein sequence ID" value="MCT8328636.1"/>
    <property type="molecule type" value="Genomic_DNA"/>
</dbReference>
<evidence type="ECO:0000259" key="2">
    <source>
        <dbReference type="Pfam" id="PF01266"/>
    </source>
</evidence>
<evidence type="ECO:0000313" key="4">
    <source>
        <dbReference type="Proteomes" id="UP001205601"/>
    </source>
</evidence>
<keyword evidence="4" id="KW-1185">Reference proteome</keyword>
<dbReference type="InterPro" id="IPR036188">
    <property type="entry name" value="FAD/NAD-bd_sf"/>
</dbReference>
<dbReference type="Gene3D" id="3.30.9.10">
    <property type="entry name" value="D-Amino Acid Oxidase, subunit A, domain 2"/>
    <property type="match status" value="1"/>
</dbReference>
<accession>A0ABT2NIQ7</accession>
<dbReference type="PANTHER" id="PTHR13847:SF281">
    <property type="entry name" value="FAD DEPENDENT OXIDOREDUCTASE DOMAIN-CONTAINING PROTEIN"/>
    <property type="match status" value="1"/>
</dbReference>
<name>A0ABT2NIQ7_9RHOB</name>
<sequence length="461" mass="48774">MRRLYEDPAYDPAWPASHWRAAHPAPFALPPLDGSATAEIAVIGAGFAGLNAALEAVRGVGADVVVLDAVQPGWGASGRNGGFCGYGGTKLSDGAIVSRTGLEGARDFRAFQRAAIAHVGALIDDNGWNARQGPEGEAVLAQSPKVWAGFAAEARELHELYGEAVELVPPGALAERGLAGPGFHGALILNEGFPVDPMAYVEGLARLAIDAGVRIFGQSPVTALARDGDGWRLTTPGGSLRAKKVLVATNGYSSDDLPDWIEGRALPAFSAVLVTRPLSEGERSDQGYTDPRMAFDARRLLHYFRHLPDGRFLFGMRGGVSGTIAGHRQMEAEVRRHFEALFPAWAGAGTEHTWSGFVCLTGSLAPFVGEVPGAPGLHAAFGWHGSGVAMASLSGREIGRLMTGQGARIPALLSRPPRRFPLPALRRTWLRLAYAGYALKDGPLPRKPARTPAQSPAQPRS</sequence>